<feature type="region of interest" description="Disordered" evidence="1">
    <location>
        <begin position="96"/>
        <end position="174"/>
    </location>
</feature>
<reference evidence="2 3" key="1">
    <citation type="journal article" date="2019" name="Gigascience">
        <title>Whole-genome sequence of the oriental lung fluke Paragonimus westermani.</title>
        <authorList>
            <person name="Oey H."/>
            <person name="Zakrzewski M."/>
            <person name="Narain K."/>
            <person name="Devi K.R."/>
            <person name="Agatsuma T."/>
            <person name="Nawaratna S."/>
            <person name="Gobert G.N."/>
            <person name="Jones M.K."/>
            <person name="Ragan M.A."/>
            <person name="McManus D.P."/>
            <person name="Krause L."/>
        </authorList>
    </citation>
    <scope>NUCLEOTIDE SEQUENCE [LARGE SCALE GENOMIC DNA]</scope>
    <source>
        <strain evidence="2 3">IND2009</strain>
    </source>
</reference>
<feature type="compositionally biased region" description="Polar residues" evidence="1">
    <location>
        <begin position="103"/>
        <end position="116"/>
    </location>
</feature>
<accession>A0A5J4NC10</accession>
<feature type="region of interest" description="Disordered" evidence="1">
    <location>
        <begin position="733"/>
        <end position="773"/>
    </location>
</feature>
<organism evidence="2 3">
    <name type="scientific">Paragonimus westermani</name>
    <dbReference type="NCBI Taxonomy" id="34504"/>
    <lineage>
        <taxon>Eukaryota</taxon>
        <taxon>Metazoa</taxon>
        <taxon>Spiralia</taxon>
        <taxon>Lophotrochozoa</taxon>
        <taxon>Platyhelminthes</taxon>
        <taxon>Trematoda</taxon>
        <taxon>Digenea</taxon>
        <taxon>Plagiorchiida</taxon>
        <taxon>Troglotremata</taxon>
        <taxon>Troglotrematidae</taxon>
        <taxon>Paragonimus</taxon>
    </lineage>
</organism>
<evidence type="ECO:0000313" key="2">
    <source>
        <dbReference type="EMBL" id="KAA3672992.1"/>
    </source>
</evidence>
<dbReference type="Proteomes" id="UP000324629">
    <property type="component" value="Unassembled WGS sequence"/>
</dbReference>
<gene>
    <name evidence="2" type="ORF">DEA37_0002133</name>
</gene>
<dbReference type="EMBL" id="QNGE01004336">
    <property type="protein sequence ID" value="KAA3672992.1"/>
    <property type="molecule type" value="Genomic_DNA"/>
</dbReference>
<feature type="compositionally biased region" description="Polar residues" evidence="1">
    <location>
        <begin position="124"/>
        <end position="138"/>
    </location>
</feature>
<feature type="compositionally biased region" description="Low complexity" evidence="1">
    <location>
        <begin position="144"/>
        <end position="164"/>
    </location>
</feature>
<sequence length="818" mass="85642">MLSELSTIDELVQSLAKAVKNPDQLMEDAESVLFRAGRGELSRSGNAKSSWYESDNSSGLIAAATAALFANHDHTRAGSSDTDSGRLTMDANLLERKPDDQLDNCSLSSSTQSQLNADGVGTYHDSNLPGQGNHNSSYRYLPVGDGTSLSLGGTSSHSSSESSGGNPGYGSTRISLGVHVMPGLTEPPNASGGSVPFRSFDSTIAYPKSGLGPIHNAGENPLATSCLLPTTTPHQVDMEETQFRTLCRPGHCRTSSANVLSTGIIMPQQSSQPDPEPHFVSTGSPLLTKSEASLIHLPNLNSRPTVDQNWLRDCDNNDEEDDDDDEEEHTSSAEDGNADDGDEVSGVPQFDLGKTQNQLGPNPVQTPDEEGGEYVEVQGEPNQCTPGENGSIGALLFNQAGRVGSGLSNVDNAASLNYGRHTISSAYERGGTAGNRSSLSNLAFNPPIGKSSSKDSGVDSSTVLYPNQALPPPVYTNLNQLAHAAQRKFSIPQIPSGLIVNGNSHIPAPSSPSRTIVDDRLTLGRHPTENTALPCSPSADRFQLNVYKSSTIQSLPHNPMTLASAPTLWSTGPTARRVTANSPGSSSTGIDPFSVELDELDKLGGAGSSNASSLTMASSTTSESQPSANGNRLASVNHAGRLGYCGDTQLSSEDAIPHPVSTSAGPVPTVGQTIAYQPATQPISVVQTGATVFPSSAPTTVSWYANAGLSHTTGPSASSEAASLMSELSSQLQQLATRTVSDSVPTRPVSADSQRPHTDDEFDLPPPPPDSMFNIDAVLSGESTAEHNTALLSALKRSVVDRASRITFQEDSTTSRPS</sequence>
<name>A0A5J4NC10_9TREM</name>
<comment type="caution">
    <text evidence="2">The sequence shown here is derived from an EMBL/GenBank/DDBJ whole genome shotgun (WGS) entry which is preliminary data.</text>
</comment>
<feature type="compositionally biased region" description="Polar residues" evidence="1">
    <location>
        <begin position="567"/>
        <end position="589"/>
    </location>
</feature>
<feature type="compositionally biased region" description="Acidic residues" evidence="1">
    <location>
        <begin position="316"/>
        <end position="328"/>
    </location>
</feature>
<proteinExistence type="predicted"/>
<keyword evidence="3" id="KW-1185">Reference proteome</keyword>
<evidence type="ECO:0000256" key="1">
    <source>
        <dbReference type="SAM" id="MobiDB-lite"/>
    </source>
</evidence>
<feature type="region of interest" description="Disordered" evidence="1">
    <location>
        <begin position="298"/>
        <end position="372"/>
    </location>
</feature>
<feature type="region of interest" description="Disordered" evidence="1">
    <location>
        <begin position="566"/>
        <end position="633"/>
    </location>
</feature>
<feature type="compositionally biased region" description="Polar residues" evidence="1">
    <location>
        <begin position="299"/>
        <end position="308"/>
    </location>
</feature>
<feature type="compositionally biased region" description="Low complexity" evidence="1">
    <location>
        <begin position="608"/>
        <end position="624"/>
    </location>
</feature>
<dbReference type="AlphaFoldDB" id="A0A5J4NC10"/>
<evidence type="ECO:0000313" key="3">
    <source>
        <dbReference type="Proteomes" id="UP000324629"/>
    </source>
</evidence>
<feature type="compositionally biased region" description="Polar residues" evidence="1">
    <location>
        <begin position="354"/>
        <end position="365"/>
    </location>
</feature>
<protein>
    <submittedName>
        <fullName evidence="2">Metastasis suppressor protein 1</fullName>
    </submittedName>
</protein>